<evidence type="ECO:0000313" key="5">
    <source>
        <dbReference type="EMBL" id="QHS93686.1"/>
    </source>
</evidence>
<dbReference type="SUPFAM" id="SSF144232">
    <property type="entry name" value="HIT/MYND zinc finger-like"/>
    <property type="match status" value="1"/>
</dbReference>
<evidence type="ECO:0000256" key="2">
    <source>
        <dbReference type="ARBA" id="ARBA00022771"/>
    </source>
</evidence>
<keyword evidence="1" id="KW-0479">Metal-binding</keyword>
<proteinExistence type="predicted"/>
<dbReference type="AlphaFoldDB" id="A0A6C0BNB5"/>
<sequence>MQDNELNLMYANAHLFCAQCGIAQSELKSGTKIKRCGRCRLRGYCSINCQRVHWITEHGEECQKLCEYREDHSFTLYMARQTYKDTKKQNAGRPPFN</sequence>
<name>A0A6C0BNB5_9ZZZZ</name>
<evidence type="ECO:0000256" key="3">
    <source>
        <dbReference type="ARBA" id="ARBA00022833"/>
    </source>
</evidence>
<dbReference type="EMBL" id="MN739208">
    <property type="protein sequence ID" value="QHS93686.1"/>
    <property type="molecule type" value="Genomic_DNA"/>
</dbReference>
<organism evidence="5">
    <name type="scientific">viral metagenome</name>
    <dbReference type="NCBI Taxonomy" id="1070528"/>
    <lineage>
        <taxon>unclassified sequences</taxon>
        <taxon>metagenomes</taxon>
        <taxon>organismal metagenomes</taxon>
    </lineage>
</organism>
<dbReference type="InterPro" id="IPR002893">
    <property type="entry name" value="Znf_MYND"/>
</dbReference>
<dbReference type="PROSITE" id="PS50865">
    <property type="entry name" value="ZF_MYND_2"/>
    <property type="match status" value="1"/>
</dbReference>
<feature type="domain" description="MYND-type" evidence="4">
    <location>
        <begin position="17"/>
        <end position="62"/>
    </location>
</feature>
<dbReference type="Pfam" id="PF01753">
    <property type="entry name" value="zf-MYND"/>
    <property type="match status" value="1"/>
</dbReference>
<accession>A0A6C0BNB5</accession>
<keyword evidence="3" id="KW-0862">Zinc</keyword>
<reference evidence="5" key="1">
    <citation type="journal article" date="2020" name="Nature">
        <title>Giant virus diversity and host interactions through global metagenomics.</title>
        <authorList>
            <person name="Schulz F."/>
            <person name="Roux S."/>
            <person name="Paez-Espino D."/>
            <person name="Jungbluth S."/>
            <person name="Walsh D.A."/>
            <person name="Denef V.J."/>
            <person name="McMahon K.D."/>
            <person name="Konstantinidis K.T."/>
            <person name="Eloe-Fadrosh E.A."/>
            <person name="Kyrpides N.C."/>
            <person name="Woyke T."/>
        </authorList>
    </citation>
    <scope>NUCLEOTIDE SEQUENCE</scope>
    <source>
        <strain evidence="5">GVMAG-M-3300018080-19</strain>
    </source>
</reference>
<keyword evidence="2" id="KW-0863">Zinc-finger</keyword>
<dbReference type="Gene3D" id="6.10.140.2220">
    <property type="match status" value="1"/>
</dbReference>
<dbReference type="GO" id="GO:0008270">
    <property type="term" value="F:zinc ion binding"/>
    <property type="evidence" value="ECO:0007669"/>
    <property type="project" value="UniProtKB-KW"/>
</dbReference>
<evidence type="ECO:0000259" key="4">
    <source>
        <dbReference type="PROSITE" id="PS50865"/>
    </source>
</evidence>
<protein>
    <recommendedName>
        <fullName evidence="4">MYND-type domain-containing protein</fullName>
    </recommendedName>
</protein>
<dbReference type="PROSITE" id="PS01360">
    <property type="entry name" value="ZF_MYND_1"/>
    <property type="match status" value="1"/>
</dbReference>
<evidence type="ECO:0000256" key="1">
    <source>
        <dbReference type="ARBA" id="ARBA00022723"/>
    </source>
</evidence>